<keyword evidence="12" id="KW-0472">Membrane</keyword>
<dbReference type="InterPro" id="IPR011009">
    <property type="entry name" value="Kinase-like_dom_sf"/>
</dbReference>
<proteinExistence type="predicted"/>
<dbReference type="InterPro" id="IPR005543">
    <property type="entry name" value="PASTA_dom"/>
</dbReference>
<feature type="compositionally biased region" description="Basic residues" evidence="11">
    <location>
        <begin position="446"/>
        <end position="455"/>
    </location>
</feature>
<dbReference type="Pfam" id="PF00069">
    <property type="entry name" value="Pkinase"/>
    <property type="match status" value="1"/>
</dbReference>
<sequence>MDTRAPGDLLDSRYELIERIGSGGMGTVFRARDTRLDRIVAVKLLHHGREVDDVTRSRLQAEARFAGGLQHPGIVQVYDYGEAPGEGGPTPYVVMQHVEGTPVSEVLRQRGPLDPATVATLLDELAQALAVAHASGIVHRDLKPSNILVTGTGRAVLVDFGVARSDTTEPLTETGQIIGSADYLSPEQVRGQRATAASDIYALGIVAHQCLSGTSPFRRETQAATLLARLNDDAPELGTDVPAPMRTLVGTMLSPEPGDRPTAAEVAQRVAMLDQQPTVVLPPMPAAVATPHRFFDRRRLVAIAAAAVLLLGVGTTLVVLNGDDATPPAGAAEELVVPSVRGDQVAAAAKELRAAGFDVVRRPVDGSAARGVVLRQSPGPGVYDGGEPATVVLRVSTGPAATAVTASASSSASAAAKSAPPATPVTHPHGKKPKKPKGPKGPAHPKGPKPGKHKP</sequence>
<evidence type="ECO:0000256" key="12">
    <source>
        <dbReference type="SAM" id="Phobius"/>
    </source>
</evidence>
<evidence type="ECO:0000259" key="14">
    <source>
        <dbReference type="PROSITE" id="PS51178"/>
    </source>
</evidence>
<keyword evidence="2" id="KW-0723">Serine/threonine-protein kinase</keyword>
<accession>A0ABP8WZP6</accession>
<keyword evidence="4" id="KW-0677">Repeat</keyword>
<dbReference type="SMART" id="SM00220">
    <property type="entry name" value="S_TKc"/>
    <property type="match status" value="1"/>
</dbReference>
<gene>
    <name evidence="15" type="ORF">GCM10023349_12930</name>
</gene>
<keyword evidence="7 10" id="KW-0067">ATP-binding</keyword>
<evidence type="ECO:0000256" key="4">
    <source>
        <dbReference type="ARBA" id="ARBA00022737"/>
    </source>
</evidence>
<feature type="compositionally biased region" description="Low complexity" evidence="11">
    <location>
        <begin position="407"/>
        <end position="427"/>
    </location>
</feature>
<evidence type="ECO:0000313" key="15">
    <source>
        <dbReference type="EMBL" id="GAA4698260.1"/>
    </source>
</evidence>
<dbReference type="Gene3D" id="3.30.200.20">
    <property type="entry name" value="Phosphorylase Kinase, domain 1"/>
    <property type="match status" value="1"/>
</dbReference>
<feature type="transmembrane region" description="Helical" evidence="12">
    <location>
        <begin position="300"/>
        <end position="320"/>
    </location>
</feature>
<reference evidence="16" key="1">
    <citation type="journal article" date="2019" name="Int. J. Syst. Evol. Microbiol.">
        <title>The Global Catalogue of Microorganisms (GCM) 10K type strain sequencing project: providing services to taxonomists for standard genome sequencing and annotation.</title>
        <authorList>
            <consortium name="The Broad Institute Genomics Platform"/>
            <consortium name="The Broad Institute Genome Sequencing Center for Infectious Disease"/>
            <person name="Wu L."/>
            <person name="Ma J."/>
        </authorList>
    </citation>
    <scope>NUCLEOTIDE SEQUENCE [LARGE SCALE GENOMIC DNA]</scope>
    <source>
        <strain evidence="16">JCM 18531</strain>
    </source>
</reference>
<evidence type="ECO:0000256" key="6">
    <source>
        <dbReference type="ARBA" id="ARBA00022777"/>
    </source>
</evidence>
<dbReference type="PROSITE" id="PS50011">
    <property type="entry name" value="PROTEIN_KINASE_DOM"/>
    <property type="match status" value="1"/>
</dbReference>
<dbReference type="SMART" id="SM00740">
    <property type="entry name" value="PASTA"/>
    <property type="match status" value="1"/>
</dbReference>
<evidence type="ECO:0000256" key="8">
    <source>
        <dbReference type="ARBA" id="ARBA00047899"/>
    </source>
</evidence>
<keyword evidence="12" id="KW-0812">Transmembrane</keyword>
<keyword evidence="5 10" id="KW-0547">Nucleotide-binding</keyword>
<evidence type="ECO:0000256" key="11">
    <source>
        <dbReference type="SAM" id="MobiDB-lite"/>
    </source>
</evidence>
<comment type="caution">
    <text evidence="15">The sequence shown here is derived from an EMBL/GenBank/DDBJ whole genome shotgun (WGS) entry which is preliminary data.</text>
</comment>
<dbReference type="InterPro" id="IPR000719">
    <property type="entry name" value="Prot_kinase_dom"/>
</dbReference>
<dbReference type="PROSITE" id="PS00108">
    <property type="entry name" value="PROTEIN_KINASE_ST"/>
    <property type="match status" value="1"/>
</dbReference>
<protein>
    <recommendedName>
        <fullName evidence="1">non-specific serine/threonine protein kinase</fullName>
        <ecNumber evidence="1">2.7.11.1</ecNumber>
    </recommendedName>
</protein>
<evidence type="ECO:0000313" key="16">
    <source>
        <dbReference type="Proteomes" id="UP001499974"/>
    </source>
</evidence>
<evidence type="ECO:0000256" key="9">
    <source>
        <dbReference type="ARBA" id="ARBA00048679"/>
    </source>
</evidence>
<evidence type="ECO:0000256" key="10">
    <source>
        <dbReference type="PROSITE-ProRule" id="PRU10141"/>
    </source>
</evidence>
<keyword evidence="6" id="KW-0418">Kinase</keyword>
<dbReference type="EMBL" id="BAABKM010000002">
    <property type="protein sequence ID" value="GAA4698260.1"/>
    <property type="molecule type" value="Genomic_DNA"/>
</dbReference>
<evidence type="ECO:0000256" key="3">
    <source>
        <dbReference type="ARBA" id="ARBA00022679"/>
    </source>
</evidence>
<dbReference type="InterPro" id="IPR017441">
    <property type="entry name" value="Protein_kinase_ATP_BS"/>
</dbReference>
<evidence type="ECO:0000256" key="5">
    <source>
        <dbReference type="ARBA" id="ARBA00022741"/>
    </source>
</evidence>
<dbReference type="Gene3D" id="3.30.10.20">
    <property type="match status" value="1"/>
</dbReference>
<dbReference type="Pfam" id="PF03793">
    <property type="entry name" value="PASTA"/>
    <property type="match status" value="1"/>
</dbReference>
<evidence type="ECO:0000256" key="2">
    <source>
        <dbReference type="ARBA" id="ARBA00022527"/>
    </source>
</evidence>
<name>A0ABP8WZP6_9ACTN</name>
<dbReference type="PROSITE" id="PS51178">
    <property type="entry name" value="PASTA"/>
    <property type="match status" value="1"/>
</dbReference>
<feature type="compositionally biased region" description="Basic residues" evidence="11">
    <location>
        <begin position="428"/>
        <end position="438"/>
    </location>
</feature>
<dbReference type="Gene3D" id="1.10.510.10">
    <property type="entry name" value="Transferase(Phosphotransferase) domain 1"/>
    <property type="match status" value="1"/>
</dbReference>
<dbReference type="RefSeq" id="WP_345520420.1">
    <property type="nucleotide sequence ID" value="NZ_BAABKM010000002.1"/>
</dbReference>
<organism evidence="15 16">
    <name type="scientific">Nocardioides conyzicola</name>
    <dbReference type="NCBI Taxonomy" id="1651781"/>
    <lineage>
        <taxon>Bacteria</taxon>
        <taxon>Bacillati</taxon>
        <taxon>Actinomycetota</taxon>
        <taxon>Actinomycetes</taxon>
        <taxon>Propionibacteriales</taxon>
        <taxon>Nocardioidaceae</taxon>
        <taxon>Nocardioides</taxon>
    </lineage>
</organism>
<evidence type="ECO:0000256" key="7">
    <source>
        <dbReference type="ARBA" id="ARBA00022840"/>
    </source>
</evidence>
<keyword evidence="12" id="KW-1133">Transmembrane helix</keyword>
<feature type="binding site" evidence="10">
    <location>
        <position position="43"/>
    </location>
    <ligand>
        <name>ATP</name>
        <dbReference type="ChEBI" id="CHEBI:30616"/>
    </ligand>
</feature>
<evidence type="ECO:0000256" key="1">
    <source>
        <dbReference type="ARBA" id="ARBA00012513"/>
    </source>
</evidence>
<dbReference type="SUPFAM" id="SSF56112">
    <property type="entry name" value="Protein kinase-like (PK-like)"/>
    <property type="match status" value="1"/>
</dbReference>
<dbReference type="PANTHER" id="PTHR43289">
    <property type="entry name" value="MITOGEN-ACTIVATED PROTEIN KINASE KINASE KINASE 20-RELATED"/>
    <property type="match status" value="1"/>
</dbReference>
<feature type="domain" description="Protein kinase" evidence="13">
    <location>
        <begin position="14"/>
        <end position="279"/>
    </location>
</feature>
<dbReference type="CDD" id="cd14014">
    <property type="entry name" value="STKc_PknB_like"/>
    <property type="match status" value="1"/>
</dbReference>
<feature type="domain" description="PASTA" evidence="14">
    <location>
        <begin position="331"/>
        <end position="397"/>
    </location>
</feature>
<dbReference type="InterPro" id="IPR008271">
    <property type="entry name" value="Ser/Thr_kinase_AS"/>
</dbReference>
<dbReference type="Proteomes" id="UP001499974">
    <property type="component" value="Unassembled WGS sequence"/>
</dbReference>
<comment type="catalytic activity">
    <reaction evidence="8">
        <text>L-threonyl-[protein] + ATP = O-phospho-L-threonyl-[protein] + ADP + H(+)</text>
        <dbReference type="Rhea" id="RHEA:46608"/>
        <dbReference type="Rhea" id="RHEA-COMP:11060"/>
        <dbReference type="Rhea" id="RHEA-COMP:11605"/>
        <dbReference type="ChEBI" id="CHEBI:15378"/>
        <dbReference type="ChEBI" id="CHEBI:30013"/>
        <dbReference type="ChEBI" id="CHEBI:30616"/>
        <dbReference type="ChEBI" id="CHEBI:61977"/>
        <dbReference type="ChEBI" id="CHEBI:456216"/>
        <dbReference type="EC" id="2.7.11.1"/>
    </reaction>
</comment>
<keyword evidence="16" id="KW-1185">Reference proteome</keyword>
<dbReference type="EC" id="2.7.11.1" evidence="1"/>
<dbReference type="PANTHER" id="PTHR43289:SF6">
    <property type="entry name" value="SERINE_THREONINE-PROTEIN KINASE NEKL-3"/>
    <property type="match status" value="1"/>
</dbReference>
<keyword evidence="3" id="KW-0808">Transferase</keyword>
<feature type="region of interest" description="Disordered" evidence="11">
    <location>
        <begin position="407"/>
        <end position="455"/>
    </location>
</feature>
<comment type="catalytic activity">
    <reaction evidence="9">
        <text>L-seryl-[protein] + ATP = O-phospho-L-seryl-[protein] + ADP + H(+)</text>
        <dbReference type="Rhea" id="RHEA:17989"/>
        <dbReference type="Rhea" id="RHEA-COMP:9863"/>
        <dbReference type="Rhea" id="RHEA-COMP:11604"/>
        <dbReference type="ChEBI" id="CHEBI:15378"/>
        <dbReference type="ChEBI" id="CHEBI:29999"/>
        <dbReference type="ChEBI" id="CHEBI:30616"/>
        <dbReference type="ChEBI" id="CHEBI:83421"/>
        <dbReference type="ChEBI" id="CHEBI:456216"/>
        <dbReference type="EC" id="2.7.11.1"/>
    </reaction>
</comment>
<evidence type="ECO:0000259" key="13">
    <source>
        <dbReference type="PROSITE" id="PS50011"/>
    </source>
</evidence>
<dbReference type="PROSITE" id="PS00107">
    <property type="entry name" value="PROTEIN_KINASE_ATP"/>
    <property type="match status" value="1"/>
</dbReference>